<feature type="region of interest" description="Disordered" evidence="1">
    <location>
        <begin position="35"/>
        <end position="82"/>
    </location>
</feature>
<sequence length="397" mass="45402">MFALTKRSPARTSNDKINDANRMIQLYQTITQKKMKDSYEMRNSSLNNHHQRPPSQKSPPHFDKRNTINTSSSRYQTNCSSTASLHQNQLNSLNHSGRNTAINGALNTTNSTIRSRNQSPLNIKPQGPAHPKLFEPILGGNKKYQNQIIKLHKCIESQKISKCSNYNDENAPPDAAKHQRPHPNPNKPMRQKSLKNKDDHEPIQEVEDETVIKQSLILTNNDDMQSKCFQKKYLPNGFWPQKELQELVNATKNNTGSINGRREDNTNSGVFNTILNSTINNNSVDDELYDDIPTVQHIYKKYVSEKQKHQATKKVLDKAIGLATMLLKEIQTLELKQQMLSPQRVSYQNPLIMSVDTMKSFDPNLLLSKRASIRDDMKEIHALTMMVMKENDSVQNQ</sequence>
<organism evidence="2 3">
    <name type="scientific">Stylonychia lemnae</name>
    <name type="common">Ciliate</name>
    <dbReference type="NCBI Taxonomy" id="5949"/>
    <lineage>
        <taxon>Eukaryota</taxon>
        <taxon>Sar</taxon>
        <taxon>Alveolata</taxon>
        <taxon>Ciliophora</taxon>
        <taxon>Intramacronucleata</taxon>
        <taxon>Spirotrichea</taxon>
        <taxon>Stichotrichia</taxon>
        <taxon>Sporadotrichida</taxon>
        <taxon>Oxytrichidae</taxon>
        <taxon>Stylonychinae</taxon>
        <taxon>Stylonychia</taxon>
    </lineage>
</organism>
<keyword evidence="3" id="KW-1185">Reference proteome</keyword>
<reference evidence="2 3" key="1">
    <citation type="submission" date="2014-06" db="EMBL/GenBank/DDBJ databases">
        <authorList>
            <person name="Swart Estienne"/>
        </authorList>
    </citation>
    <scope>NUCLEOTIDE SEQUENCE [LARGE SCALE GENOMIC DNA]</scope>
    <source>
        <strain evidence="2 3">130c</strain>
    </source>
</reference>
<proteinExistence type="predicted"/>
<evidence type="ECO:0000313" key="2">
    <source>
        <dbReference type="EMBL" id="CDW90610.1"/>
    </source>
</evidence>
<accession>A0A078B7W2</accession>
<feature type="region of interest" description="Disordered" evidence="1">
    <location>
        <begin position="165"/>
        <end position="207"/>
    </location>
</feature>
<feature type="compositionally biased region" description="Polar residues" evidence="1">
    <location>
        <begin position="67"/>
        <end position="82"/>
    </location>
</feature>
<dbReference type="Proteomes" id="UP000039865">
    <property type="component" value="Unassembled WGS sequence"/>
</dbReference>
<dbReference type="AlphaFoldDB" id="A0A078B7W2"/>
<dbReference type="EMBL" id="CCKQ01018632">
    <property type="protein sequence ID" value="CDW90610.1"/>
    <property type="molecule type" value="Genomic_DNA"/>
</dbReference>
<evidence type="ECO:0000313" key="3">
    <source>
        <dbReference type="Proteomes" id="UP000039865"/>
    </source>
</evidence>
<gene>
    <name evidence="2" type="primary">Contig17149.g18278</name>
    <name evidence="2" type="ORF">STYLEM_19755</name>
</gene>
<feature type="region of interest" description="Disordered" evidence="1">
    <location>
        <begin position="110"/>
        <end position="129"/>
    </location>
</feature>
<protein>
    <submittedName>
        <fullName evidence="2">Uncharacterized protein</fullName>
    </submittedName>
</protein>
<feature type="compositionally biased region" description="Polar residues" evidence="1">
    <location>
        <begin position="110"/>
        <end position="121"/>
    </location>
</feature>
<dbReference type="InParanoid" id="A0A078B7W2"/>
<evidence type="ECO:0000256" key="1">
    <source>
        <dbReference type="SAM" id="MobiDB-lite"/>
    </source>
</evidence>
<name>A0A078B7W2_STYLE</name>